<evidence type="ECO:0000259" key="7">
    <source>
        <dbReference type="PROSITE" id="PS50249"/>
    </source>
</evidence>
<keyword evidence="1" id="KW-0645">Protease</keyword>
<dbReference type="PANTHER" id="PTHR30471">
    <property type="entry name" value="DNA REPAIR PROTEIN RADC"/>
    <property type="match status" value="1"/>
</dbReference>
<dbReference type="EMBL" id="JADIMU010000021">
    <property type="protein sequence ID" value="MBO8442774.1"/>
    <property type="molecule type" value="Genomic_DNA"/>
</dbReference>
<dbReference type="CDD" id="cd08071">
    <property type="entry name" value="MPN_DUF2466"/>
    <property type="match status" value="1"/>
</dbReference>
<dbReference type="AlphaFoldDB" id="A0A9D9E7I6"/>
<dbReference type="GO" id="GO:0046872">
    <property type="term" value="F:metal ion binding"/>
    <property type="evidence" value="ECO:0007669"/>
    <property type="project" value="UniProtKB-KW"/>
</dbReference>
<evidence type="ECO:0000313" key="8">
    <source>
        <dbReference type="EMBL" id="MBO8442774.1"/>
    </source>
</evidence>
<dbReference type="InterPro" id="IPR020891">
    <property type="entry name" value="UPF0758_CS"/>
</dbReference>
<dbReference type="NCBIfam" id="TIGR00608">
    <property type="entry name" value="radc"/>
    <property type="match status" value="1"/>
</dbReference>
<evidence type="ECO:0000256" key="1">
    <source>
        <dbReference type="ARBA" id="ARBA00022670"/>
    </source>
</evidence>
<comment type="caution">
    <text evidence="8">The sequence shown here is derived from an EMBL/GenBank/DDBJ whole genome shotgun (WGS) entry which is preliminary data.</text>
</comment>
<evidence type="ECO:0000256" key="5">
    <source>
        <dbReference type="ARBA" id="ARBA00023049"/>
    </source>
</evidence>
<protein>
    <submittedName>
        <fullName evidence="8">DNA repair protein RadC</fullName>
    </submittedName>
</protein>
<evidence type="ECO:0000256" key="3">
    <source>
        <dbReference type="ARBA" id="ARBA00022801"/>
    </source>
</evidence>
<dbReference type="GO" id="GO:0006508">
    <property type="term" value="P:proteolysis"/>
    <property type="evidence" value="ECO:0007669"/>
    <property type="project" value="UniProtKB-KW"/>
</dbReference>
<comment type="similarity">
    <text evidence="6">Belongs to the UPF0758 family.</text>
</comment>
<dbReference type="Proteomes" id="UP000823633">
    <property type="component" value="Unassembled WGS sequence"/>
</dbReference>
<evidence type="ECO:0000256" key="6">
    <source>
        <dbReference type="RuleBase" id="RU003797"/>
    </source>
</evidence>
<keyword evidence="2" id="KW-0479">Metal-binding</keyword>
<dbReference type="PANTHER" id="PTHR30471:SF3">
    <property type="entry name" value="UPF0758 PROTEIN YEES-RELATED"/>
    <property type="match status" value="1"/>
</dbReference>
<dbReference type="PROSITE" id="PS50249">
    <property type="entry name" value="MPN"/>
    <property type="match status" value="1"/>
</dbReference>
<dbReference type="InterPro" id="IPR037518">
    <property type="entry name" value="MPN"/>
</dbReference>
<dbReference type="InterPro" id="IPR001405">
    <property type="entry name" value="UPF0758"/>
</dbReference>
<dbReference type="InterPro" id="IPR025657">
    <property type="entry name" value="RadC_JAB"/>
</dbReference>
<reference evidence="8" key="2">
    <citation type="journal article" date="2021" name="PeerJ">
        <title>Extensive microbial diversity within the chicken gut microbiome revealed by metagenomics and culture.</title>
        <authorList>
            <person name="Gilroy R."/>
            <person name="Ravi A."/>
            <person name="Getino M."/>
            <person name="Pursley I."/>
            <person name="Horton D.L."/>
            <person name="Alikhan N.F."/>
            <person name="Baker D."/>
            <person name="Gharbi K."/>
            <person name="Hall N."/>
            <person name="Watson M."/>
            <person name="Adriaenssens E.M."/>
            <person name="Foster-Nyarko E."/>
            <person name="Jarju S."/>
            <person name="Secka A."/>
            <person name="Antonio M."/>
            <person name="Oren A."/>
            <person name="Chaudhuri R.R."/>
            <person name="La Ragione R."/>
            <person name="Hildebrand F."/>
            <person name="Pallen M.J."/>
        </authorList>
    </citation>
    <scope>NUCLEOTIDE SEQUENCE</scope>
    <source>
        <strain evidence="8">11167</strain>
    </source>
</reference>
<gene>
    <name evidence="8" type="primary">radC</name>
    <name evidence="8" type="ORF">IAC42_03325</name>
</gene>
<dbReference type="Pfam" id="PF04002">
    <property type="entry name" value="RadC"/>
    <property type="match status" value="1"/>
</dbReference>
<evidence type="ECO:0000256" key="2">
    <source>
        <dbReference type="ARBA" id="ARBA00022723"/>
    </source>
</evidence>
<name>A0A9D9E7I6_9SPIR</name>
<dbReference type="Gene3D" id="3.40.140.10">
    <property type="entry name" value="Cytidine Deaminase, domain 2"/>
    <property type="match status" value="1"/>
</dbReference>
<organism evidence="8 9">
    <name type="scientific">Candidatus Aphodenecus pullistercoris</name>
    <dbReference type="NCBI Taxonomy" id="2840669"/>
    <lineage>
        <taxon>Bacteria</taxon>
        <taxon>Pseudomonadati</taxon>
        <taxon>Spirochaetota</taxon>
        <taxon>Spirochaetia</taxon>
        <taxon>Spirochaetales</taxon>
        <taxon>Candidatus Aphodenecus</taxon>
    </lineage>
</organism>
<keyword evidence="5" id="KW-0482">Metalloprotease</keyword>
<dbReference type="SUPFAM" id="SSF102712">
    <property type="entry name" value="JAB1/MPN domain"/>
    <property type="match status" value="1"/>
</dbReference>
<evidence type="ECO:0000256" key="4">
    <source>
        <dbReference type="ARBA" id="ARBA00022833"/>
    </source>
</evidence>
<sequence length="306" mass="33943">MRLSARKVKDKTRARGFLDCPLADISSGCSHIPVKGQDETLRVPCDIHYHLIPGFISSRPVAGDVTTATEIANPEFLEVEEMAYTQMELFETFEKTQTIAEKIAQYGVKGLGDCELMVELIRPYLSSRADAKRTANEILDALNCNVTPSLTDLTSIKGVSKELASGILIALEFGRRKGEKTARSITSPNDIYRETYHFTHEEQEHFIVMALNGAHEILFTKCITTGIVNKTLAHPREVFSDAIKARATAIAIAHNHPSGTLEPSDDDISLTKRIRLAGDILGIKVLDHLIITDKSYYSFLEHGMLD</sequence>
<dbReference type="PROSITE" id="PS01302">
    <property type="entry name" value="UPF0758"/>
    <property type="match status" value="1"/>
</dbReference>
<proteinExistence type="inferred from homology"/>
<keyword evidence="4" id="KW-0862">Zinc</keyword>
<evidence type="ECO:0000313" key="9">
    <source>
        <dbReference type="Proteomes" id="UP000823633"/>
    </source>
</evidence>
<accession>A0A9D9E7I6</accession>
<feature type="domain" description="MPN" evidence="7">
    <location>
        <begin position="184"/>
        <end position="305"/>
    </location>
</feature>
<reference evidence="8" key="1">
    <citation type="submission" date="2020-10" db="EMBL/GenBank/DDBJ databases">
        <authorList>
            <person name="Gilroy R."/>
        </authorList>
    </citation>
    <scope>NUCLEOTIDE SEQUENCE</scope>
    <source>
        <strain evidence="8">11167</strain>
    </source>
</reference>
<dbReference type="GO" id="GO:0008237">
    <property type="term" value="F:metallopeptidase activity"/>
    <property type="evidence" value="ECO:0007669"/>
    <property type="project" value="UniProtKB-KW"/>
</dbReference>
<keyword evidence="3" id="KW-0378">Hydrolase</keyword>